<organism evidence="6">
    <name type="scientific">Echinostoma caproni</name>
    <dbReference type="NCBI Taxonomy" id="27848"/>
    <lineage>
        <taxon>Eukaryota</taxon>
        <taxon>Metazoa</taxon>
        <taxon>Spiralia</taxon>
        <taxon>Lophotrochozoa</taxon>
        <taxon>Platyhelminthes</taxon>
        <taxon>Trematoda</taxon>
        <taxon>Digenea</taxon>
        <taxon>Plagiorchiida</taxon>
        <taxon>Echinostomata</taxon>
        <taxon>Echinostomatoidea</taxon>
        <taxon>Echinostomatidae</taxon>
        <taxon>Echinostoma</taxon>
    </lineage>
</organism>
<dbReference type="Proteomes" id="UP000272942">
    <property type="component" value="Unassembled WGS sequence"/>
</dbReference>
<dbReference type="EMBL" id="UZAN01055826">
    <property type="protein sequence ID" value="VDP91008.1"/>
    <property type="molecule type" value="Genomic_DNA"/>
</dbReference>
<comment type="function">
    <text evidence="3">Plays a central role in 2-thiolation of mcm(5)S(2)U at tRNA wobble positions of tRNA(Lys), tRNA(Glu) and tRNA(Gln). May act by forming a heterodimer with NCS6/CTU1 that ligates sulfur from thiocarboxylated URM1 onto the uridine of tRNAs at wobble position.</text>
</comment>
<keyword evidence="5" id="KW-1185">Reference proteome</keyword>
<keyword evidence="2 3" id="KW-0819">tRNA processing</keyword>
<dbReference type="SUPFAM" id="SSF52402">
    <property type="entry name" value="Adenine nucleotide alpha hydrolases-like"/>
    <property type="match status" value="1"/>
</dbReference>
<dbReference type="Gene3D" id="3.40.50.620">
    <property type="entry name" value="HUPs"/>
    <property type="match status" value="1"/>
</dbReference>
<sequence length="334" mass="37271">MCSTEESCECTIDKRSARNKSDRRSKCIRCAGSRGHPALVIRSDDPALCKDCFIDGCVHKFKSAFGKSQLVPNGSKVAVAFSGGLASLVMLDLIQRSNVRFTPVLFHLVVDGPDSERLNHIRSVMSNSGLENHLMDPVQNRILTEFRGKMLSNWTRSSLSEFSELDTLLTKLMLVHCARKLGCEFILLGACGTQQAVNFLDGIISGRGSSASSDTMFVDRRYGNPVVLRPLFEFMSKELVFYARFRNLCWISPIDPITQVILPRPGLTTLPRLCEDFLIGLQYTGFPSTTQTILSGLRRHFGGPLRFLYYVCKSDVTISGVLKVTFIILEPFPR</sequence>
<evidence type="ECO:0000313" key="6">
    <source>
        <dbReference type="WBParaSite" id="ECPE_0001377601-mRNA-1"/>
    </source>
</evidence>
<evidence type="ECO:0000313" key="5">
    <source>
        <dbReference type="Proteomes" id="UP000272942"/>
    </source>
</evidence>
<dbReference type="OrthoDB" id="25129at2759"/>
<dbReference type="InterPro" id="IPR014729">
    <property type="entry name" value="Rossmann-like_a/b/a_fold"/>
</dbReference>
<dbReference type="AlphaFoldDB" id="A0A183B3F1"/>
<dbReference type="GO" id="GO:0000049">
    <property type="term" value="F:tRNA binding"/>
    <property type="evidence" value="ECO:0007669"/>
    <property type="project" value="InterPro"/>
</dbReference>
<comment type="subcellular location">
    <subcellularLocation>
        <location evidence="3">Cytoplasm</location>
    </subcellularLocation>
</comment>
<evidence type="ECO:0000256" key="1">
    <source>
        <dbReference type="ARBA" id="ARBA00022490"/>
    </source>
</evidence>
<dbReference type="GO" id="GO:0016783">
    <property type="term" value="F:sulfurtransferase activity"/>
    <property type="evidence" value="ECO:0007669"/>
    <property type="project" value="TreeGrafter"/>
</dbReference>
<dbReference type="WBParaSite" id="ECPE_0001377601-mRNA-1">
    <property type="protein sequence ID" value="ECPE_0001377601-mRNA-1"/>
    <property type="gene ID" value="ECPE_0001377601"/>
</dbReference>
<evidence type="ECO:0000313" key="4">
    <source>
        <dbReference type="EMBL" id="VDP91008.1"/>
    </source>
</evidence>
<proteinExistence type="inferred from homology"/>
<dbReference type="UniPathway" id="UPA00988"/>
<reference evidence="6" key="1">
    <citation type="submission" date="2016-06" db="UniProtKB">
        <authorList>
            <consortium name="WormBaseParasite"/>
        </authorList>
    </citation>
    <scope>IDENTIFICATION</scope>
</reference>
<dbReference type="HAMAP" id="MF_03054">
    <property type="entry name" value="CTU2"/>
    <property type="match status" value="1"/>
</dbReference>
<reference evidence="4 5" key="2">
    <citation type="submission" date="2018-11" db="EMBL/GenBank/DDBJ databases">
        <authorList>
            <consortium name="Pathogen Informatics"/>
        </authorList>
    </citation>
    <scope>NUCLEOTIDE SEQUENCE [LARGE SCALE GENOMIC DNA]</scope>
    <source>
        <strain evidence="4 5">Egypt</strain>
    </source>
</reference>
<dbReference type="PANTHER" id="PTHR20882">
    <property type="entry name" value="CYTOPLASMIC TRNA 2-THIOLATION PROTEIN 2"/>
    <property type="match status" value="1"/>
</dbReference>
<dbReference type="PANTHER" id="PTHR20882:SF14">
    <property type="entry name" value="CYTOPLASMIC TRNA 2-THIOLATION PROTEIN 2"/>
    <property type="match status" value="1"/>
</dbReference>
<dbReference type="GO" id="GO:0032447">
    <property type="term" value="P:protein urmylation"/>
    <property type="evidence" value="ECO:0007669"/>
    <property type="project" value="UniProtKB-UniRule"/>
</dbReference>
<gene>
    <name evidence="4" type="ORF">ECPE_LOCUS13736</name>
</gene>
<protein>
    <recommendedName>
        <fullName evidence="3">Cytoplasmic tRNA 2-thiolation protein 2</fullName>
    </recommendedName>
</protein>
<accession>A0A183B3F1</accession>
<dbReference type="InterPro" id="IPR019407">
    <property type="entry name" value="CTU2"/>
</dbReference>
<name>A0A183B3F1_9TREM</name>
<comment type="similarity">
    <text evidence="3">Belongs to the CTU2/NCS2 family.</text>
</comment>
<keyword evidence="1 3" id="KW-0963">Cytoplasm</keyword>
<evidence type="ECO:0000256" key="2">
    <source>
        <dbReference type="ARBA" id="ARBA00022694"/>
    </source>
</evidence>
<dbReference type="GO" id="GO:0002143">
    <property type="term" value="P:tRNA wobble position uridine thiolation"/>
    <property type="evidence" value="ECO:0007669"/>
    <property type="project" value="TreeGrafter"/>
</dbReference>
<dbReference type="GO" id="GO:0005829">
    <property type="term" value="C:cytosol"/>
    <property type="evidence" value="ECO:0007669"/>
    <property type="project" value="TreeGrafter"/>
</dbReference>
<evidence type="ECO:0000256" key="3">
    <source>
        <dbReference type="HAMAP-Rule" id="MF_03054"/>
    </source>
</evidence>
<comment type="pathway">
    <text evidence="3">tRNA modification; 5-methoxycarbonylmethyl-2-thiouridine-tRNA biosynthesis.</text>
</comment>
<dbReference type="GO" id="GO:0016779">
    <property type="term" value="F:nucleotidyltransferase activity"/>
    <property type="evidence" value="ECO:0007669"/>
    <property type="project" value="UniProtKB-UniRule"/>
</dbReference>